<gene>
    <name evidence="1" type="ORF">AB8Z38_14085</name>
</gene>
<protein>
    <submittedName>
        <fullName evidence="1">Uncharacterized protein</fullName>
    </submittedName>
</protein>
<reference evidence="1" key="1">
    <citation type="submission" date="2024-08" db="EMBL/GenBank/DDBJ databases">
        <authorList>
            <person name="Chaddad Z."/>
            <person name="Lamrabet M."/>
            <person name="Bouhnik O."/>
            <person name="Alami S."/>
            <person name="Wipf D."/>
            <person name="Courty P.E."/>
            <person name="Missbah El Idrissi M."/>
        </authorList>
    </citation>
    <scope>NUCLEOTIDE SEQUENCE</scope>
    <source>
        <strain evidence="1">LLZ17</strain>
    </source>
</reference>
<dbReference type="EMBL" id="CP165734">
    <property type="protein sequence ID" value="XDV60369.1"/>
    <property type="molecule type" value="Genomic_DNA"/>
</dbReference>
<proteinExistence type="predicted"/>
<dbReference type="RefSeq" id="WP_369725724.1">
    <property type="nucleotide sequence ID" value="NZ_CP165734.1"/>
</dbReference>
<evidence type="ECO:0000313" key="1">
    <source>
        <dbReference type="EMBL" id="XDV60369.1"/>
    </source>
</evidence>
<accession>A0AB39XSZ9</accession>
<sequence length="76" mass="8815">MLIDTQIADQMQEAIDATFRSLPDIYKTEEVKLEMARVVAFSTRPYQTAARQAVVRMFATLDRAVRNRRKLANLRN</sequence>
<dbReference type="AlphaFoldDB" id="A0AB39XSZ9"/>
<name>A0AB39XSZ9_9BRAD</name>
<organism evidence="1">
    <name type="scientific">Bradyrhizobium sp. LLZ17</name>
    <dbReference type="NCBI Taxonomy" id="3239388"/>
    <lineage>
        <taxon>Bacteria</taxon>
        <taxon>Pseudomonadati</taxon>
        <taxon>Pseudomonadota</taxon>
        <taxon>Alphaproteobacteria</taxon>
        <taxon>Hyphomicrobiales</taxon>
        <taxon>Nitrobacteraceae</taxon>
        <taxon>Bradyrhizobium</taxon>
    </lineage>
</organism>